<proteinExistence type="predicted"/>
<dbReference type="InterPro" id="IPR011050">
    <property type="entry name" value="Pectin_lyase_fold/virulence"/>
</dbReference>
<evidence type="ECO:0000313" key="2">
    <source>
        <dbReference type="EMBL" id="TYL50919.1"/>
    </source>
</evidence>
<reference evidence="2 3" key="1">
    <citation type="submission" date="2019-08" db="EMBL/GenBank/DDBJ databases">
        <authorList>
            <person name="Hu J."/>
        </authorList>
    </citation>
    <scope>NUCLEOTIDE SEQUENCE [LARGE SCALE GENOMIC DNA]</scope>
    <source>
        <strain evidence="2 3">NEAU-184</strain>
    </source>
</reference>
<sequence length="314" mass="30317">MSWRLAIHAAVAASVAVVGLTGAVPQPSAVPQPGAFIRVTPGAVDDAVNGNCSLVEAIIAANTDAPRDACRAGDGADTLQAAGRFVLTEVPAGSSSRTGLPTVTSGLTIVDAKISRTTDAPAFRILQVANGGALTMLNGSISGGSAVDCPDGGAAICAGGILNLGTLTLVDSRVFENTAAGSGSIVGGAGIVNGGTASFINSIVRDNLAAGDTAAVGGGITNNTGASLSLVNSALRGNSSVGPTGGVAVGGGLANFGTASLTTSRVQHNAVSAPGGTATGGGIYQENAVTTLRLTRVNGNEPNDCQPAIAAICG</sequence>
<protein>
    <recommendedName>
        <fullName evidence="4">CSLREA domain-containing protein</fullName>
    </recommendedName>
</protein>
<organism evidence="2 3">
    <name type="scientific">Agromyces mariniharenae</name>
    <dbReference type="NCBI Taxonomy" id="2604423"/>
    <lineage>
        <taxon>Bacteria</taxon>
        <taxon>Bacillati</taxon>
        <taxon>Actinomycetota</taxon>
        <taxon>Actinomycetes</taxon>
        <taxon>Micrococcales</taxon>
        <taxon>Microbacteriaceae</taxon>
        <taxon>Agromyces</taxon>
    </lineage>
</organism>
<feature type="chain" id="PRO_5038918570" description="CSLREA domain-containing protein" evidence="1">
    <location>
        <begin position="24"/>
        <end position="314"/>
    </location>
</feature>
<feature type="signal peptide" evidence="1">
    <location>
        <begin position="1"/>
        <end position="23"/>
    </location>
</feature>
<evidence type="ECO:0008006" key="4">
    <source>
        <dbReference type="Google" id="ProtNLM"/>
    </source>
</evidence>
<name>A0A5S4UYY5_9MICO</name>
<dbReference type="SUPFAM" id="SSF51126">
    <property type="entry name" value="Pectin lyase-like"/>
    <property type="match status" value="1"/>
</dbReference>
<dbReference type="Proteomes" id="UP000325243">
    <property type="component" value="Unassembled WGS sequence"/>
</dbReference>
<evidence type="ECO:0000256" key="1">
    <source>
        <dbReference type="SAM" id="SignalP"/>
    </source>
</evidence>
<evidence type="ECO:0000313" key="3">
    <source>
        <dbReference type="Proteomes" id="UP000325243"/>
    </source>
</evidence>
<dbReference type="RefSeq" id="WP_148735015.1">
    <property type="nucleotide sequence ID" value="NZ_VSSB01000002.1"/>
</dbReference>
<accession>A0A5S4UYY5</accession>
<dbReference type="AlphaFoldDB" id="A0A5S4UYY5"/>
<dbReference type="EMBL" id="VSSB01000002">
    <property type="protein sequence ID" value="TYL50919.1"/>
    <property type="molecule type" value="Genomic_DNA"/>
</dbReference>
<gene>
    <name evidence="2" type="ORF">FYC51_17415</name>
</gene>
<comment type="caution">
    <text evidence="2">The sequence shown here is derived from an EMBL/GenBank/DDBJ whole genome shotgun (WGS) entry which is preliminary data.</text>
</comment>
<keyword evidence="3" id="KW-1185">Reference proteome</keyword>
<keyword evidence="1" id="KW-0732">Signal</keyword>